<organism evidence="5 6">
    <name type="scientific">Bosea lathyri</name>
    <dbReference type="NCBI Taxonomy" id="1036778"/>
    <lineage>
        <taxon>Bacteria</taxon>
        <taxon>Pseudomonadati</taxon>
        <taxon>Pseudomonadota</taxon>
        <taxon>Alphaproteobacteria</taxon>
        <taxon>Hyphomicrobiales</taxon>
        <taxon>Boseaceae</taxon>
        <taxon>Bosea</taxon>
    </lineage>
</organism>
<feature type="domain" description="YbhG-like alpha-helical hairpin" evidence="4">
    <location>
        <begin position="72"/>
        <end position="192"/>
    </location>
</feature>
<dbReference type="Proteomes" id="UP000236743">
    <property type="component" value="Unassembled WGS sequence"/>
</dbReference>
<dbReference type="InterPro" id="IPR050465">
    <property type="entry name" value="UPF0194_transport"/>
</dbReference>
<dbReference type="InterPro" id="IPR059052">
    <property type="entry name" value="HH_YbhG-like"/>
</dbReference>
<keyword evidence="6" id="KW-1185">Reference proteome</keyword>
<comment type="subcellular location">
    <subcellularLocation>
        <location evidence="1">Cell envelope</location>
    </subcellularLocation>
</comment>
<dbReference type="GO" id="GO:0030313">
    <property type="term" value="C:cell envelope"/>
    <property type="evidence" value="ECO:0007669"/>
    <property type="project" value="UniProtKB-SubCell"/>
</dbReference>
<keyword evidence="2 3" id="KW-0175">Coiled coil</keyword>
<protein>
    <submittedName>
        <fullName evidence="5">HlyD family secretion protein</fullName>
    </submittedName>
</protein>
<dbReference type="PANTHER" id="PTHR32347">
    <property type="entry name" value="EFFLUX SYSTEM COMPONENT YKNX-RELATED"/>
    <property type="match status" value="1"/>
</dbReference>
<evidence type="ECO:0000313" key="5">
    <source>
        <dbReference type="EMBL" id="SEG13796.1"/>
    </source>
</evidence>
<reference evidence="5 6" key="1">
    <citation type="submission" date="2016-10" db="EMBL/GenBank/DDBJ databases">
        <authorList>
            <person name="de Groot N.N."/>
        </authorList>
    </citation>
    <scope>NUCLEOTIDE SEQUENCE [LARGE SCALE GENOMIC DNA]</scope>
    <source>
        <strain evidence="5 6">DSM 26656</strain>
    </source>
</reference>
<accession>A0A1H5XRA6</accession>
<dbReference type="OrthoDB" id="9809385at2"/>
<proteinExistence type="predicted"/>
<dbReference type="Pfam" id="PF25881">
    <property type="entry name" value="HH_YBHG"/>
    <property type="match status" value="1"/>
</dbReference>
<evidence type="ECO:0000313" key="6">
    <source>
        <dbReference type="Proteomes" id="UP000236743"/>
    </source>
</evidence>
<name>A0A1H5XRA6_9HYPH</name>
<gene>
    <name evidence="5" type="ORF">SAMN04488115_103339</name>
</gene>
<dbReference type="Gene3D" id="1.10.287.470">
    <property type="entry name" value="Helix hairpin bin"/>
    <property type="match status" value="1"/>
</dbReference>
<dbReference type="EMBL" id="FNUY01000003">
    <property type="protein sequence ID" value="SEG13796.1"/>
    <property type="molecule type" value="Genomic_DNA"/>
</dbReference>
<sequence length="319" mass="34615">MILSFLCSIGFLASSIASCGTLPVRIVGYVEGEYVRLGPIDTARIEGIEVRRGERVIAGKVVATLQSDDAVNSVMENEAQLVQAQAQLANLRRGKRPEEIAVIEANLVSAKSQEREADRAHDRRQDLFRRGVSTQADLDQAQTARDVAAARVREIAANLDVARLPAREDEIKAAENRVAQTDAALAQAKWRLSQRRLIAPAPGRITDVVRRVGELAGPTTPVLTLLPDGALKLMVYVPEMQLAATTVGTRLDVRCDGCPAGLSATVTYVAQEPEFTPPVIYSAETRQKLVYLIEARPDGDSSTALQPGQIVDVMLRGRK</sequence>
<evidence type="ECO:0000256" key="2">
    <source>
        <dbReference type="ARBA" id="ARBA00023054"/>
    </source>
</evidence>
<dbReference type="AlphaFoldDB" id="A0A1H5XRA6"/>
<dbReference type="PANTHER" id="PTHR32347:SF23">
    <property type="entry name" value="BLL5650 PROTEIN"/>
    <property type="match status" value="1"/>
</dbReference>
<evidence type="ECO:0000256" key="3">
    <source>
        <dbReference type="SAM" id="Coils"/>
    </source>
</evidence>
<dbReference type="RefSeq" id="WP_103872174.1">
    <property type="nucleotide sequence ID" value="NZ_FNUY01000003.1"/>
</dbReference>
<evidence type="ECO:0000256" key="1">
    <source>
        <dbReference type="ARBA" id="ARBA00004196"/>
    </source>
</evidence>
<evidence type="ECO:0000259" key="4">
    <source>
        <dbReference type="Pfam" id="PF25881"/>
    </source>
</evidence>
<feature type="coiled-coil region" evidence="3">
    <location>
        <begin position="74"/>
        <end position="130"/>
    </location>
</feature>